<name>A0A835IFG0_9MAGN</name>
<dbReference type="Proteomes" id="UP000631114">
    <property type="component" value="Unassembled WGS sequence"/>
</dbReference>
<evidence type="ECO:0000313" key="1">
    <source>
        <dbReference type="EMBL" id="KAF9616701.1"/>
    </source>
</evidence>
<dbReference type="EMBL" id="JADFTS010000003">
    <property type="protein sequence ID" value="KAF9616701.1"/>
    <property type="molecule type" value="Genomic_DNA"/>
</dbReference>
<proteinExistence type="predicted"/>
<reference evidence="1 2" key="1">
    <citation type="submission" date="2020-10" db="EMBL/GenBank/DDBJ databases">
        <title>The Coptis chinensis genome and diversification of protoberbering-type alkaloids.</title>
        <authorList>
            <person name="Wang B."/>
            <person name="Shu S."/>
            <person name="Song C."/>
            <person name="Liu Y."/>
        </authorList>
    </citation>
    <scope>NUCLEOTIDE SEQUENCE [LARGE SCALE GENOMIC DNA]</scope>
    <source>
        <strain evidence="1">HL-2020</strain>
        <tissue evidence="1">Leaf</tissue>
    </source>
</reference>
<dbReference type="InterPro" id="IPR010995">
    <property type="entry name" value="DNA_repair_Rad51/TF_NusA_a-hlx"/>
</dbReference>
<accession>A0A835IFG0</accession>
<dbReference type="AlphaFoldDB" id="A0A835IFG0"/>
<sequence>MEVSCLPLSPSQRSKLVSAGYTTISSLSSISPSHLARDLNVSHDEAVEILKIASHSHRFDPLIITNNSKTNAIVTGTFFFT</sequence>
<dbReference type="OrthoDB" id="1861185at2759"/>
<gene>
    <name evidence="1" type="ORF">IFM89_031718</name>
</gene>
<organism evidence="1 2">
    <name type="scientific">Coptis chinensis</name>
    <dbReference type="NCBI Taxonomy" id="261450"/>
    <lineage>
        <taxon>Eukaryota</taxon>
        <taxon>Viridiplantae</taxon>
        <taxon>Streptophyta</taxon>
        <taxon>Embryophyta</taxon>
        <taxon>Tracheophyta</taxon>
        <taxon>Spermatophyta</taxon>
        <taxon>Magnoliopsida</taxon>
        <taxon>Ranunculales</taxon>
        <taxon>Ranunculaceae</taxon>
        <taxon>Coptidoideae</taxon>
        <taxon>Coptis</taxon>
    </lineage>
</organism>
<dbReference type="GO" id="GO:0000166">
    <property type="term" value="F:nucleotide binding"/>
    <property type="evidence" value="ECO:0007669"/>
    <property type="project" value="InterPro"/>
</dbReference>
<dbReference type="SUPFAM" id="SSF47794">
    <property type="entry name" value="Rad51 N-terminal domain-like"/>
    <property type="match status" value="1"/>
</dbReference>
<keyword evidence="2" id="KW-1185">Reference proteome</keyword>
<evidence type="ECO:0000313" key="2">
    <source>
        <dbReference type="Proteomes" id="UP000631114"/>
    </source>
</evidence>
<protein>
    <submittedName>
        <fullName evidence="1">Uncharacterized protein</fullName>
    </submittedName>
</protein>
<comment type="caution">
    <text evidence="1">The sequence shown here is derived from an EMBL/GenBank/DDBJ whole genome shotgun (WGS) entry which is preliminary data.</text>
</comment>